<proteinExistence type="inferred from homology"/>
<organism evidence="7 8">
    <name type="scientific">Cyclostephanos tholiformis</name>
    <dbReference type="NCBI Taxonomy" id="382380"/>
    <lineage>
        <taxon>Eukaryota</taxon>
        <taxon>Sar</taxon>
        <taxon>Stramenopiles</taxon>
        <taxon>Ochrophyta</taxon>
        <taxon>Bacillariophyta</taxon>
        <taxon>Coscinodiscophyceae</taxon>
        <taxon>Thalassiosirophycidae</taxon>
        <taxon>Stephanodiscales</taxon>
        <taxon>Stephanodiscaceae</taxon>
        <taxon>Cyclostephanos</taxon>
    </lineage>
</organism>
<evidence type="ECO:0000256" key="1">
    <source>
        <dbReference type="ARBA" id="ARBA00009257"/>
    </source>
</evidence>
<dbReference type="EMBL" id="JALLPB020000065">
    <property type="protein sequence ID" value="KAL3822460.1"/>
    <property type="molecule type" value="Genomic_DNA"/>
</dbReference>
<keyword evidence="8" id="KW-1185">Reference proteome</keyword>
<keyword evidence="2 4" id="KW-0853">WD repeat</keyword>
<evidence type="ECO:0000313" key="7">
    <source>
        <dbReference type="EMBL" id="KAL3822460.1"/>
    </source>
</evidence>
<dbReference type="SMART" id="SM01302">
    <property type="entry name" value="Raptor_N"/>
    <property type="match status" value="1"/>
</dbReference>
<dbReference type="Pfam" id="PF00400">
    <property type="entry name" value="WD40"/>
    <property type="match status" value="1"/>
</dbReference>
<feature type="region of interest" description="Disordered" evidence="5">
    <location>
        <begin position="231"/>
        <end position="270"/>
    </location>
</feature>
<feature type="compositionally biased region" description="Gly residues" evidence="5">
    <location>
        <begin position="723"/>
        <end position="735"/>
    </location>
</feature>
<dbReference type="InterPro" id="IPR015943">
    <property type="entry name" value="WD40/YVTN_repeat-like_dom_sf"/>
</dbReference>
<feature type="region of interest" description="Disordered" evidence="5">
    <location>
        <begin position="161"/>
        <end position="196"/>
    </location>
</feature>
<dbReference type="Gene3D" id="1.25.10.10">
    <property type="entry name" value="Leucine-rich Repeat Variant"/>
    <property type="match status" value="1"/>
</dbReference>
<dbReference type="PANTHER" id="PTHR12848:SF16">
    <property type="entry name" value="REGULATORY-ASSOCIATED PROTEIN OF MTOR"/>
    <property type="match status" value="1"/>
</dbReference>
<protein>
    <recommendedName>
        <fullName evidence="6">Raptor N-terminal CASPase-like domain-containing protein</fullName>
    </recommendedName>
</protein>
<name>A0ABD3SDK6_9STRA</name>
<dbReference type="PROSITE" id="PS50082">
    <property type="entry name" value="WD_REPEATS_2"/>
    <property type="match status" value="1"/>
</dbReference>
<feature type="compositionally biased region" description="Basic and acidic residues" evidence="5">
    <location>
        <begin position="240"/>
        <end position="254"/>
    </location>
</feature>
<keyword evidence="3" id="KW-0677">Repeat</keyword>
<dbReference type="InterPro" id="IPR029347">
    <property type="entry name" value="Raptor_N"/>
</dbReference>
<comment type="similarity">
    <text evidence="1">Belongs to the WD repeat RAPTOR family.</text>
</comment>
<feature type="region of interest" description="Disordered" evidence="5">
    <location>
        <begin position="679"/>
        <end position="735"/>
    </location>
</feature>
<dbReference type="PANTHER" id="PTHR12848">
    <property type="entry name" value="REGULATORY-ASSOCIATED PROTEIN OF MTOR"/>
    <property type="match status" value="1"/>
</dbReference>
<evidence type="ECO:0000256" key="3">
    <source>
        <dbReference type="ARBA" id="ARBA00022737"/>
    </source>
</evidence>
<evidence type="ECO:0000313" key="8">
    <source>
        <dbReference type="Proteomes" id="UP001530377"/>
    </source>
</evidence>
<dbReference type="InterPro" id="IPR016024">
    <property type="entry name" value="ARM-type_fold"/>
</dbReference>
<sequence>MYTTMVTIAPLPGATTTTTVANASRMDLNKNDNGDAMNISQGENNVVEECDVEHYPRRRRAPYLHCDPLDLGMMTMQPPTRTTTGTSSSANLWGENALLSSDWWGDINSSTHDDVDGVAATTTPVPMRRGSSFARVFSTLGISPGLGSSYASIAEDAPATVDKPPAAASSSSFSSSVSTANNNAVADEGGGIGQQRHRRDLENSNATTPNNNFLLPSRFWRSSALDLAGAAGAAPQQRRLSSELHHGTTTRDRSGSVLSNVGSGGGGGGKMMPRWALHDQSTIVMRDGHPIHVSSLLHHHSLLAHGVDGGNNNNNNNNMLISPYDVPPTWRLKERMKTVGACLVLALNIGTDPPDMHKPSPCARLQTWLDPTSISRAKARERIGERLEQQYSRWQQRSRLRYRRALDPTVDAVRELCLRTREGARNERVLLHYNGHGVPRPTANGEIWLFDKHHTNYIPLGVAELRRWLGKPSIVVLDCSGAGVLMPFFAAAAPDTNGNNSGGGDAQENLRAIRDTIVLCPTAQGEWLPMHPEFPADIFTSCLTTPMPIALRWFVRQNASLGARGLDLESIADMIPGKLTDRKSPLGELNWIFTAITDTIAWNVLPGPLFQRLFRQDLLVASLFRNFLLADRILRNLNCTPTSHPYLPSTCHHPLWQAWDLAVETCLTQLIDAGLLKKGESSSSGGDDGEVVVSSSTSADGEDETVTDASAQQRNGIVESASGEGGVRAGGGAADYGGATSSESLSPHHNYLGAPFFAEQLTAFELWLEWASSKPKDKLVIRCPPTPVGGTPLPFLRGGLVDDDGPARLYELDPPQELPIVLQVLLSPAHRVRTLVLLRRFFDLGPSAVNLALSVGIFPYVLKLLQSPIDEYKHVLIGIWSRVIKFDETSKEDVVKDRALSHFIRHLSWGLPCFQSTPTTSAATFSLEDASEQRTMAAFILSVICSDYSLGQSECINEKLHITICSLLRSLESTNDSERDEAESNMSYQNLMWLIICLGNLSKDNVAAQSELYKEGLHFRLLVRLHDDSPSVRSASCYALGNLIGSAPLNSIAIEAVTTLPSLFQQQTQQQLQRLPQALAPTFQQGNAMGTSTVKLNTPSQPLASTPTFMPTFNPPQLVSSLPGLPSHAQGGFNLVRSGQQPMMLGNILSMPAPPSRTSPQPETKTVYEDEQRMELDLSVAVELAKATLDASPEVRFEAVIAVNRFIAKYIDAFVSIAEKSSSGKIQGRSIIGGSIMLPFPEVGSDVEERMTAIWSAVHRSDPFPSVRELLNSIVVSIKKRAVLEITKIRFQQSSHRRRSITESIDEMGGDGNANFHPPLTYGDHSYTSGIDLPTYSSPERGLKRSGSVGTSVTTPQAAQAIPARLNWMVPSPDVRNISGRNSQIMPTPVEEYFCPESKFFCWQKVAFGDPVDDVPFDPLSDNGAMKRYRKTRNNLVKQTSHLLREAYSILAQPYDESDYAAGLEKEADSKKEALQLKQVSLLRNSGGRSTSLLLFHPYEPALVVCGGSDNISVWNAETSERMVSFSNSNNPKNTRMSSALWINAASTSLLLTGSNDGTVRIHDGLFEPNDEICREKPSLISSFVAAPDIESDARYSSGLVLEFQQSGGQLIAGGNTNVIRCWDVSTEKCRSSFDRKCNAPLTTIVTAWDYDYSRGYTGIGPDIIVAGYGNGSLRVFDTRSDSGDPVQILNGGSASRRKKFTEFDEHGSWIVDISFNTYGGRHEIVSGCVAGSIKFWDLRHHQSVRTIDHRMQMTALSAHSTIPMFATGSPTQFIKIMSHDGMTQQVIRYHEKISGQRIGPVSCLAFHPHTPFLAAGFADDIVSVYAPKKSLRT</sequence>
<dbReference type="InterPro" id="IPR004083">
    <property type="entry name" value="Raptor"/>
</dbReference>
<evidence type="ECO:0000256" key="5">
    <source>
        <dbReference type="SAM" id="MobiDB-lite"/>
    </source>
</evidence>
<dbReference type="Gene3D" id="2.130.10.10">
    <property type="entry name" value="YVTN repeat-like/Quinoprotein amine dehydrogenase"/>
    <property type="match status" value="3"/>
</dbReference>
<dbReference type="SMART" id="SM00320">
    <property type="entry name" value="WD40"/>
    <property type="match status" value="7"/>
</dbReference>
<dbReference type="InterPro" id="IPR011989">
    <property type="entry name" value="ARM-like"/>
</dbReference>
<dbReference type="Proteomes" id="UP001530377">
    <property type="component" value="Unassembled WGS sequence"/>
</dbReference>
<feature type="repeat" description="WD" evidence="4">
    <location>
        <begin position="1704"/>
        <end position="1747"/>
    </location>
</feature>
<dbReference type="InterPro" id="IPR000357">
    <property type="entry name" value="HEAT"/>
</dbReference>
<feature type="compositionally biased region" description="Low complexity" evidence="5">
    <location>
        <begin position="166"/>
        <end position="186"/>
    </location>
</feature>
<dbReference type="SUPFAM" id="SSF50978">
    <property type="entry name" value="WD40 repeat-like"/>
    <property type="match status" value="1"/>
</dbReference>
<evidence type="ECO:0000256" key="4">
    <source>
        <dbReference type="PROSITE-ProRule" id="PRU00221"/>
    </source>
</evidence>
<dbReference type="Pfam" id="PF14538">
    <property type="entry name" value="Raptor_N"/>
    <property type="match status" value="1"/>
</dbReference>
<dbReference type="InterPro" id="IPR036322">
    <property type="entry name" value="WD40_repeat_dom_sf"/>
</dbReference>
<reference evidence="7 8" key="1">
    <citation type="submission" date="2024-10" db="EMBL/GenBank/DDBJ databases">
        <title>Updated reference genomes for cyclostephanoid diatoms.</title>
        <authorList>
            <person name="Roberts W.R."/>
            <person name="Alverson A.J."/>
        </authorList>
    </citation>
    <scope>NUCLEOTIDE SEQUENCE [LARGE SCALE GENOMIC DNA]</scope>
    <source>
        <strain evidence="7 8">AJA228-03</strain>
    </source>
</reference>
<evidence type="ECO:0000256" key="2">
    <source>
        <dbReference type="ARBA" id="ARBA00022574"/>
    </source>
</evidence>
<feature type="compositionally biased region" description="Low complexity" evidence="5">
    <location>
        <begin position="681"/>
        <end position="696"/>
    </location>
</feature>
<dbReference type="PRINTS" id="PR01547">
    <property type="entry name" value="YEAST176DUF"/>
</dbReference>
<comment type="caution">
    <text evidence="7">The sequence shown here is derived from an EMBL/GenBank/DDBJ whole genome shotgun (WGS) entry which is preliminary data.</text>
</comment>
<gene>
    <name evidence="7" type="ORF">ACHAXA_006888</name>
</gene>
<evidence type="ECO:0000259" key="6">
    <source>
        <dbReference type="SMART" id="SM01302"/>
    </source>
</evidence>
<dbReference type="SUPFAM" id="SSF48371">
    <property type="entry name" value="ARM repeat"/>
    <property type="match status" value="1"/>
</dbReference>
<dbReference type="Pfam" id="PF02985">
    <property type="entry name" value="HEAT"/>
    <property type="match status" value="1"/>
</dbReference>
<accession>A0ABD3SDK6</accession>
<feature type="domain" description="Raptor N-terminal CASPase-like" evidence="6">
    <location>
        <begin position="335"/>
        <end position="490"/>
    </location>
</feature>
<dbReference type="InterPro" id="IPR001680">
    <property type="entry name" value="WD40_rpt"/>
</dbReference>